<sequence>MKGYDQVIFTNELLYHRSVGSKIQETRRSWEERCSWFPAAQRELYGRCSEIYEECLKKYGNDHYEYYLKRNRLREEHRVNTKSYKNRETRKSERCMAHLKGYKASLTSNDEYGRVKPMQLFYCF</sequence>
<protein>
    <recommendedName>
        <fullName evidence="3">COX assembly mitochondrial protein</fullName>
    </recommendedName>
</protein>
<evidence type="ECO:0000313" key="1">
    <source>
        <dbReference type="EnsemblMetazoa" id="XP_016982921.2"/>
    </source>
</evidence>
<evidence type="ECO:0000313" key="2">
    <source>
        <dbReference type="Proteomes" id="UP001652680"/>
    </source>
</evidence>
<keyword evidence="2" id="KW-1185">Reference proteome</keyword>
<organism evidence="1 2">
    <name type="scientific">Drosophila rhopaloa</name>
    <name type="common">Fruit fly</name>
    <dbReference type="NCBI Taxonomy" id="1041015"/>
    <lineage>
        <taxon>Eukaryota</taxon>
        <taxon>Metazoa</taxon>
        <taxon>Ecdysozoa</taxon>
        <taxon>Arthropoda</taxon>
        <taxon>Hexapoda</taxon>
        <taxon>Insecta</taxon>
        <taxon>Pterygota</taxon>
        <taxon>Neoptera</taxon>
        <taxon>Endopterygota</taxon>
        <taxon>Diptera</taxon>
        <taxon>Brachycera</taxon>
        <taxon>Muscomorpha</taxon>
        <taxon>Ephydroidea</taxon>
        <taxon>Drosophilidae</taxon>
        <taxon>Drosophila</taxon>
        <taxon>Sophophora</taxon>
    </lineage>
</organism>
<reference evidence="2" key="1">
    <citation type="journal article" date="2021" name="Elife">
        <title>Highly contiguous assemblies of 101 drosophilid genomes.</title>
        <authorList>
            <person name="Kim B.Y."/>
            <person name="Wang J.R."/>
            <person name="Miller D.E."/>
            <person name="Barmina O."/>
            <person name="Delaney E."/>
            <person name="Thompson A."/>
            <person name="Comeault A.A."/>
            <person name="Peede D."/>
            <person name="D'Agostino E.R."/>
            <person name="Pelaez J."/>
            <person name="Aguilar J.M."/>
            <person name="Haji D."/>
            <person name="Matsunaga T."/>
            <person name="Armstrong E.E."/>
            <person name="Zych M."/>
            <person name="Ogawa Y."/>
            <person name="Stamenkovic-Radak M."/>
            <person name="Jelic M."/>
            <person name="Veselinovic M.S."/>
            <person name="Tanaskovic M."/>
            <person name="Eric P."/>
            <person name="Gao J.J."/>
            <person name="Katoh T.K."/>
            <person name="Toda M.J."/>
            <person name="Watabe H."/>
            <person name="Watada M."/>
            <person name="Davis J.S."/>
            <person name="Moyle L.C."/>
            <person name="Manoli G."/>
            <person name="Bertolini E."/>
            <person name="Kostal V."/>
            <person name="Hawley R.S."/>
            <person name="Takahashi A."/>
            <person name="Jones C.D."/>
            <person name="Price D.K."/>
            <person name="Whiteman N."/>
            <person name="Kopp A."/>
            <person name="Matute D.R."/>
            <person name="Petrov D.A."/>
        </authorList>
    </citation>
    <scope>NUCLEOTIDE SEQUENCE [LARGE SCALE GENOMIC DNA]</scope>
</reference>
<dbReference type="GeneID" id="108047315"/>
<dbReference type="EnsemblMetazoa" id="XM_017127432.2">
    <property type="protein sequence ID" value="XP_016982921.2"/>
    <property type="gene ID" value="LOC108047315"/>
</dbReference>
<dbReference type="Proteomes" id="UP001652680">
    <property type="component" value="Unassembled WGS sequence"/>
</dbReference>
<name>A0ABM5HNG7_DRORH</name>
<reference evidence="1" key="2">
    <citation type="submission" date="2025-05" db="UniProtKB">
        <authorList>
            <consortium name="EnsemblMetazoa"/>
        </authorList>
    </citation>
    <scope>IDENTIFICATION</scope>
</reference>
<accession>A0ABM5HNG7</accession>
<dbReference type="RefSeq" id="XP_016982921.2">
    <property type="nucleotide sequence ID" value="XM_017127432.2"/>
</dbReference>
<evidence type="ECO:0008006" key="3">
    <source>
        <dbReference type="Google" id="ProtNLM"/>
    </source>
</evidence>
<proteinExistence type="predicted"/>